<organism evidence="1 2">
    <name type="scientific">Sphingobium xenophagum</name>
    <dbReference type="NCBI Taxonomy" id="121428"/>
    <lineage>
        <taxon>Bacteria</taxon>
        <taxon>Pseudomonadati</taxon>
        <taxon>Pseudomonadota</taxon>
        <taxon>Alphaproteobacteria</taxon>
        <taxon>Sphingomonadales</taxon>
        <taxon>Sphingomonadaceae</taxon>
        <taxon>Sphingobium</taxon>
    </lineage>
</organism>
<comment type="caution">
    <text evidence="1">The sequence shown here is derived from an EMBL/GenBank/DDBJ whole genome shotgun (WGS) entry which is preliminary data.</text>
</comment>
<dbReference type="Proteomes" id="UP000290975">
    <property type="component" value="Unassembled WGS sequence"/>
</dbReference>
<reference evidence="1 2" key="1">
    <citation type="submission" date="2014-12" db="EMBL/GenBank/DDBJ databases">
        <title>Whole genome sequencing of Sphingobium xenophagum OW59.</title>
        <authorList>
            <person name="Ohta Y."/>
            <person name="Nishi S."/>
            <person name="Hatada Y."/>
        </authorList>
    </citation>
    <scope>NUCLEOTIDE SEQUENCE [LARGE SCALE GENOMIC DNA]</scope>
    <source>
        <strain evidence="1 2">OW59</strain>
    </source>
</reference>
<proteinExistence type="predicted"/>
<dbReference type="AlphaFoldDB" id="A0A401J3L8"/>
<name>A0A401J3L8_SPHXE</name>
<dbReference type="STRING" id="1192759.GCA_000277525_01519"/>
<dbReference type="EMBL" id="BBQY01000014">
    <property type="protein sequence ID" value="GBH31239.1"/>
    <property type="molecule type" value="Genomic_DNA"/>
</dbReference>
<evidence type="ECO:0000313" key="1">
    <source>
        <dbReference type="EMBL" id="GBH31239.1"/>
    </source>
</evidence>
<accession>A0A401J3L8</accession>
<protein>
    <submittedName>
        <fullName evidence="1">Uncharacterized protein</fullName>
    </submittedName>
</protein>
<keyword evidence="2" id="KW-1185">Reference proteome</keyword>
<evidence type="ECO:0000313" key="2">
    <source>
        <dbReference type="Proteomes" id="UP000290975"/>
    </source>
</evidence>
<gene>
    <name evidence="1" type="ORF">MBESOW_P2500</name>
</gene>
<sequence length="79" mass="8577">MYRIKFRYAQAMASERMMQAIGTLERAVGRLEQDVARLVAAPPPSSPSSGEPDMDVDGARAALRSLDELIADLKGRTIG</sequence>